<name>A0A9P3PWW0_LYOSH</name>
<reference evidence="1" key="1">
    <citation type="submission" date="2022-07" db="EMBL/GenBank/DDBJ databases">
        <title>The genome of Lyophyllum shimeji provides insight into the initial evolution of ectomycorrhizal fungal genome.</title>
        <authorList>
            <person name="Kobayashi Y."/>
            <person name="Shibata T."/>
            <person name="Hirakawa H."/>
            <person name="Shigenobu S."/>
            <person name="Nishiyama T."/>
            <person name="Yamada A."/>
            <person name="Hasebe M."/>
            <person name="Kawaguchi M."/>
        </authorList>
    </citation>
    <scope>NUCLEOTIDE SEQUENCE</scope>
    <source>
        <strain evidence="1">AT787</strain>
    </source>
</reference>
<dbReference type="AlphaFoldDB" id="A0A9P3PWW0"/>
<keyword evidence="2" id="KW-1185">Reference proteome</keyword>
<dbReference type="Proteomes" id="UP001063166">
    <property type="component" value="Unassembled WGS sequence"/>
</dbReference>
<accession>A0A9P3PWW0</accession>
<comment type="caution">
    <text evidence="1">The sequence shown here is derived from an EMBL/GenBank/DDBJ whole genome shotgun (WGS) entry which is preliminary data.</text>
</comment>
<organism evidence="1 2">
    <name type="scientific">Lyophyllum shimeji</name>
    <name type="common">Hon-shimeji</name>
    <name type="synonym">Tricholoma shimeji</name>
    <dbReference type="NCBI Taxonomy" id="47721"/>
    <lineage>
        <taxon>Eukaryota</taxon>
        <taxon>Fungi</taxon>
        <taxon>Dikarya</taxon>
        <taxon>Basidiomycota</taxon>
        <taxon>Agaricomycotina</taxon>
        <taxon>Agaricomycetes</taxon>
        <taxon>Agaricomycetidae</taxon>
        <taxon>Agaricales</taxon>
        <taxon>Tricholomatineae</taxon>
        <taxon>Lyophyllaceae</taxon>
        <taxon>Lyophyllum</taxon>
    </lineage>
</organism>
<sequence>MLVTFSDLYPAHDDFKSTTWREDVLHGTRTALNLPASEAFITTPPQPPPKISNRSQTMSNKSLCLPYAGYQRCINVPCVVLARLRNCRGWKSV</sequence>
<evidence type="ECO:0000313" key="2">
    <source>
        <dbReference type="Proteomes" id="UP001063166"/>
    </source>
</evidence>
<proteinExistence type="predicted"/>
<evidence type="ECO:0000313" key="1">
    <source>
        <dbReference type="EMBL" id="GLB44490.1"/>
    </source>
</evidence>
<gene>
    <name evidence="1" type="ORF">LshimejAT787_1701170</name>
</gene>
<protein>
    <submittedName>
        <fullName evidence="1">Uncharacterized protein</fullName>
    </submittedName>
</protein>
<dbReference type="EMBL" id="BRPK01000017">
    <property type="protein sequence ID" value="GLB44490.1"/>
    <property type="molecule type" value="Genomic_DNA"/>
</dbReference>